<dbReference type="Gene3D" id="1.25.40.10">
    <property type="entry name" value="Tetratricopeptide repeat domain"/>
    <property type="match status" value="1"/>
</dbReference>
<dbReference type="WBParaSite" id="GPUH_0000989101-mRNA-1">
    <property type="protein sequence ID" value="GPUH_0000989101-mRNA-1"/>
    <property type="gene ID" value="GPUH_0000989101"/>
</dbReference>
<protein>
    <submittedName>
        <fullName evidence="1">TPR_REGION domain-containing protein</fullName>
    </submittedName>
</protein>
<organism evidence="1">
    <name type="scientific">Gongylonema pulchrum</name>
    <dbReference type="NCBI Taxonomy" id="637853"/>
    <lineage>
        <taxon>Eukaryota</taxon>
        <taxon>Metazoa</taxon>
        <taxon>Ecdysozoa</taxon>
        <taxon>Nematoda</taxon>
        <taxon>Chromadorea</taxon>
        <taxon>Rhabditida</taxon>
        <taxon>Spirurina</taxon>
        <taxon>Spiruromorpha</taxon>
        <taxon>Spiruroidea</taxon>
        <taxon>Gongylonematidae</taxon>
        <taxon>Gongylonema</taxon>
    </lineage>
</organism>
<dbReference type="AlphaFoldDB" id="A0A183DMD9"/>
<sequence length="74" mass="8318">LLGDHSGLAKAHGNLGNTYKAIGNFDSAYEHVVAHLRLAREIGDKVSAILPLLLLKNLRRFEYHCQSLSFYHWG</sequence>
<evidence type="ECO:0000313" key="1">
    <source>
        <dbReference type="WBParaSite" id="GPUH_0000989101-mRNA-1"/>
    </source>
</evidence>
<reference evidence="1" key="1">
    <citation type="submission" date="2016-06" db="UniProtKB">
        <authorList>
            <consortium name="WormBaseParasite"/>
        </authorList>
    </citation>
    <scope>IDENTIFICATION</scope>
</reference>
<dbReference type="InterPro" id="IPR011990">
    <property type="entry name" value="TPR-like_helical_dom_sf"/>
</dbReference>
<name>A0A183DMD9_9BILA</name>
<dbReference type="SUPFAM" id="SSF48452">
    <property type="entry name" value="TPR-like"/>
    <property type="match status" value="1"/>
</dbReference>
<accession>A0A183DMD9</accession>
<proteinExistence type="predicted"/>